<proteinExistence type="predicted"/>
<evidence type="ECO:0000313" key="1">
    <source>
        <dbReference type="EMBL" id="KAH3846707.1"/>
    </source>
</evidence>
<comment type="caution">
    <text evidence="1">The sequence shown here is derived from an EMBL/GenBank/DDBJ whole genome shotgun (WGS) entry which is preliminary data.</text>
</comment>
<dbReference type="EMBL" id="JAIWYP010000003">
    <property type="protein sequence ID" value="KAH3846707.1"/>
    <property type="molecule type" value="Genomic_DNA"/>
</dbReference>
<gene>
    <name evidence="1" type="ORF">DPMN_089009</name>
</gene>
<reference evidence="1" key="2">
    <citation type="submission" date="2020-11" db="EMBL/GenBank/DDBJ databases">
        <authorList>
            <person name="McCartney M.A."/>
            <person name="Auch B."/>
            <person name="Kono T."/>
            <person name="Mallez S."/>
            <person name="Becker A."/>
            <person name="Gohl D.M."/>
            <person name="Silverstein K.A.T."/>
            <person name="Koren S."/>
            <person name="Bechman K.B."/>
            <person name="Herman A."/>
            <person name="Abrahante J.E."/>
            <person name="Garbe J."/>
        </authorList>
    </citation>
    <scope>NUCLEOTIDE SEQUENCE</scope>
    <source>
        <strain evidence="1">Duluth1</strain>
        <tissue evidence="1">Whole animal</tissue>
    </source>
</reference>
<accession>A0A9D4QXT6</accession>
<sequence>MQQKYPVELWTTLDWNKAIHNELAFLNWEGCPINLDKGTHFMGQGVISDFIASIQENID</sequence>
<dbReference type="Proteomes" id="UP000828390">
    <property type="component" value="Unassembled WGS sequence"/>
</dbReference>
<keyword evidence="2" id="KW-1185">Reference proteome</keyword>
<name>A0A9D4QXT6_DREPO</name>
<protein>
    <submittedName>
        <fullName evidence="1">Uncharacterized protein</fullName>
    </submittedName>
</protein>
<dbReference type="AlphaFoldDB" id="A0A9D4QXT6"/>
<organism evidence="1 2">
    <name type="scientific">Dreissena polymorpha</name>
    <name type="common">Zebra mussel</name>
    <name type="synonym">Mytilus polymorpha</name>
    <dbReference type="NCBI Taxonomy" id="45954"/>
    <lineage>
        <taxon>Eukaryota</taxon>
        <taxon>Metazoa</taxon>
        <taxon>Spiralia</taxon>
        <taxon>Lophotrochozoa</taxon>
        <taxon>Mollusca</taxon>
        <taxon>Bivalvia</taxon>
        <taxon>Autobranchia</taxon>
        <taxon>Heteroconchia</taxon>
        <taxon>Euheterodonta</taxon>
        <taxon>Imparidentia</taxon>
        <taxon>Neoheterodontei</taxon>
        <taxon>Myida</taxon>
        <taxon>Dreissenoidea</taxon>
        <taxon>Dreissenidae</taxon>
        <taxon>Dreissena</taxon>
    </lineage>
</organism>
<reference evidence="1" key="1">
    <citation type="journal article" date="2019" name="bioRxiv">
        <title>The Genome of the Zebra Mussel, Dreissena polymorpha: A Resource for Invasive Species Research.</title>
        <authorList>
            <person name="McCartney M.A."/>
            <person name="Auch B."/>
            <person name="Kono T."/>
            <person name="Mallez S."/>
            <person name="Zhang Y."/>
            <person name="Obille A."/>
            <person name="Becker A."/>
            <person name="Abrahante J.E."/>
            <person name="Garbe J."/>
            <person name="Badalamenti J.P."/>
            <person name="Herman A."/>
            <person name="Mangelson H."/>
            <person name="Liachko I."/>
            <person name="Sullivan S."/>
            <person name="Sone E.D."/>
            <person name="Koren S."/>
            <person name="Silverstein K.A.T."/>
            <person name="Beckman K.B."/>
            <person name="Gohl D.M."/>
        </authorList>
    </citation>
    <scope>NUCLEOTIDE SEQUENCE</scope>
    <source>
        <strain evidence="1">Duluth1</strain>
        <tissue evidence="1">Whole animal</tissue>
    </source>
</reference>
<evidence type="ECO:0000313" key="2">
    <source>
        <dbReference type="Proteomes" id="UP000828390"/>
    </source>
</evidence>